<protein>
    <submittedName>
        <fullName evidence="3">Uncharacterized protein</fullName>
    </submittedName>
</protein>
<evidence type="ECO:0000256" key="2">
    <source>
        <dbReference type="SAM" id="MobiDB-lite"/>
    </source>
</evidence>
<feature type="region of interest" description="Disordered" evidence="2">
    <location>
        <begin position="187"/>
        <end position="223"/>
    </location>
</feature>
<organism evidence="3 4">
    <name type="scientific">Cyclotella cryptica</name>
    <dbReference type="NCBI Taxonomy" id="29204"/>
    <lineage>
        <taxon>Eukaryota</taxon>
        <taxon>Sar</taxon>
        <taxon>Stramenopiles</taxon>
        <taxon>Ochrophyta</taxon>
        <taxon>Bacillariophyta</taxon>
        <taxon>Coscinodiscophyceae</taxon>
        <taxon>Thalassiosirophycidae</taxon>
        <taxon>Stephanodiscales</taxon>
        <taxon>Stephanodiscaceae</taxon>
        <taxon>Cyclotella</taxon>
    </lineage>
</organism>
<evidence type="ECO:0000313" key="4">
    <source>
        <dbReference type="Proteomes" id="UP001516023"/>
    </source>
</evidence>
<keyword evidence="4" id="KW-1185">Reference proteome</keyword>
<feature type="coiled-coil region" evidence="1">
    <location>
        <begin position="377"/>
        <end position="404"/>
    </location>
</feature>
<proteinExistence type="predicted"/>
<dbReference type="AlphaFoldDB" id="A0ABD3NWG5"/>
<sequence>MTRNYKTLVHSAPNLGTCSSDYSPSRSSICSVQSRTSSSIYSETSSSRGSDYIFGSDNYGNIGAFPHVSPPPCKISNKANSRKNVNHVNEHHQERRRLDALPVLQKSAMSAFLASPSPNRWSDLVRTMRVESRINSLGFTSLHDDIDKMVDDCMRRNYHDEENGEGAHEFQAVGTSDVMGLQKTFSKVTDTTESNTSTRSPSNSSTSSTCEDESNPSDESFTFTAKFPNDVFNEIEEHDFEPEDSLKEQGKISPQVKLAMEHFIRDPSSHNAWIDLVDLFREDKMKEDRTWGECPKLYEEKLGKAEKRSNQYIYDTVDSGKDWANFDDITNDKDTRIVQDDISFHQQCAMEAFLQQPSQDKWMVLVRSFREEKARNSEEACASLLRLQSKLEKLEEEASAAERSWDKELGTEKFVTQNDPTQSKVDKVDFFDQEICYAV</sequence>
<accession>A0ABD3NWG5</accession>
<gene>
    <name evidence="3" type="ORF">HJC23_012055</name>
</gene>
<keyword evidence="1" id="KW-0175">Coiled coil</keyword>
<comment type="caution">
    <text evidence="3">The sequence shown here is derived from an EMBL/GenBank/DDBJ whole genome shotgun (WGS) entry which is preliminary data.</text>
</comment>
<reference evidence="3 4" key="1">
    <citation type="journal article" date="2020" name="G3 (Bethesda)">
        <title>Improved Reference Genome for Cyclotella cryptica CCMP332, a Model for Cell Wall Morphogenesis, Salinity Adaptation, and Lipid Production in Diatoms (Bacillariophyta).</title>
        <authorList>
            <person name="Roberts W.R."/>
            <person name="Downey K.M."/>
            <person name="Ruck E.C."/>
            <person name="Traller J.C."/>
            <person name="Alverson A.J."/>
        </authorList>
    </citation>
    <scope>NUCLEOTIDE SEQUENCE [LARGE SCALE GENOMIC DNA]</scope>
    <source>
        <strain evidence="3 4">CCMP332</strain>
    </source>
</reference>
<dbReference type="EMBL" id="JABMIG020000364">
    <property type="protein sequence ID" value="KAL3780043.1"/>
    <property type="molecule type" value="Genomic_DNA"/>
</dbReference>
<evidence type="ECO:0000256" key="1">
    <source>
        <dbReference type="SAM" id="Coils"/>
    </source>
</evidence>
<feature type="compositionally biased region" description="Low complexity" evidence="2">
    <location>
        <begin position="191"/>
        <end position="209"/>
    </location>
</feature>
<dbReference type="Proteomes" id="UP001516023">
    <property type="component" value="Unassembled WGS sequence"/>
</dbReference>
<name>A0ABD3NWG5_9STRA</name>
<evidence type="ECO:0000313" key="3">
    <source>
        <dbReference type="EMBL" id="KAL3780043.1"/>
    </source>
</evidence>